<dbReference type="Proteomes" id="UP000183487">
    <property type="component" value="Unassembled WGS sequence"/>
</dbReference>
<keyword evidence="2" id="KW-1185">Reference proteome</keyword>
<dbReference type="RefSeq" id="WP_143026352.1">
    <property type="nucleotide sequence ID" value="NZ_FNKP01000002.1"/>
</dbReference>
<evidence type="ECO:0000313" key="2">
    <source>
        <dbReference type="Proteomes" id="UP000183487"/>
    </source>
</evidence>
<protein>
    <submittedName>
        <fullName evidence="1">Uncharacterized protein</fullName>
    </submittedName>
</protein>
<sequence>MPILEDIDMPLAKGTILLHPERALLVFEGINHRIFIGQLCYLARNTSSPARKKQTFDEDSLSQERITAVRRIICILSDELEINYLRPITVRNHAQKIIEFLNWSDNNEKSSVLCDEAETEVALSIYFKLLNREVKVGLRKTNGTSDTQSTLKNFFTLFFENEDFGADLQPTKRDARDTKNSEIPRAHDQGIVIYWCQTWYKVITDLLLEFKSYPISIKSAPGHPDIVIHPLYYNEDANIVSGWDFKKCEVKSIKTLTLEYEENQGFNPLLQAKNSRASAIAMLREANSNRNSSIRMFHSAIAIYCFAALFFIELAMNLAQFLELPWSNELETNIDSGQILKQSLRRIKYRAKGRLVSFDVSLQFIPSLKLFLKLRKYILGGKKFPYLLVMLGRDNRPTKLNRDMFKMLEQRLREFGITLPHITSRQWRATKTHWVARNYGIPVAVDMAQHSLAVALKSYSSGTDTEHKSEMGVLYDAIDQIITRPRYSETGGKENGIGICKSFKQPEKIIDNPPVTPDCNSTEGCLFCNKHRAFSDEVDIRKILSCRFCVRLVSNRVRSMEHYEETYSPIIRRLDFLIEELRKREPALVAKVQEEVETTGELDPFWSNKLEMLIELGLA</sequence>
<proteinExistence type="predicted"/>
<name>A0A1H1I675_9BURK</name>
<evidence type="ECO:0000313" key="1">
    <source>
        <dbReference type="EMBL" id="SDR32846.1"/>
    </source>
</evidence>
<organism evidence="1 2">
    <name type="scientific">Paraburkholderia fungorum</name>
    <dbReference type="NCBI Taxonomy" id="134537"/>
    <lineage>
        <taxon>Bacteria</taxon>
        <taxon>Pseudomonadati</taxon>
        <taxon>Pseudomonadota</taxon>
        <taxon>Betaproteobacteria</taxon>
        <taxon>Burkholderiales</taxon>
        <taxon>Burkholderiaceae</taxon>
        <taxon>Paraburkholderia</taxon>
    </lineage>
</organism>
<reference evidence="2" key="1">
    <citation type="submission" date="2016-10" db="EMBL/GenBank/DDBJ databases">
        <authorList>
            <person name="Varghese N."/>
        </authorList>
    </citation>
    <scope>NUCLEOTIDE SEQUENCE [LARGE SCALE GENOMIC DNA]</scope>
    <source>
        <strain evidence="2">GAS106B</strain>
    </source>
</reference>
<dbReference type="EMBL" id="FNKP01000002">
    <property type="protein sequence ID" value="SDR32846.1"/>
    <property type="molecule type" value="Genomic_DNA"/>
</dbReference>
<gene>
    <name evidence="1" type="ORF">SAMN05443245_4683</name>
</gene>
<accession>A0A1H1I675</accession>
<dbReference type="AlphaFoldDB" id="A0A1H1I675"/>
<dbReference type="OrthoDB" id="5366218at2"/>